<evidence type="ECO:0000313" key="2">
    <source>
        <dbReference type="Proteomes" id="UP000031561"/>
    </source>
</evidence>
<comment type="caution">
    <text evidence="1">The sequence shown here is derived from an EMBL/GenBank/DDBJ whole genome shotgun (WGS) entry which is preliminary data.</text>
</comment>
<dbReference type="InterPro" id="IPR039498">
    <property type="entry name" value="NTP_transf_5"/>
</dbReference>
<name>A0ABD4T5U0_9CYAN</name>
<dbReference type="Proteomes" id="UP000031561">
    <property type="component" value="Unassembled WGS sequence"/>
</dbReference>
<protein>
    <submittedName>
        <fullName evidence="1">Nucleotidyltransferase family protein</fullName>
    </submittedName>
</protein>
<proteinExistence type="predicted"/>
<dbReference type="Pfam" id="PF14907">
    <property type="entry name" value="NTP_transf_5"/>
    <property type="match status" value="1"/>
</dbReference>
<accession>A0ABD4T5U0</accession>
<reference evidence="1 2" key="1">
    <citation type="journal article" date="2015" name="Genome Announc.">
        <title>Draft Genome Sequence of Filamentous Marine Cyanobacterium Lyngbya confervoides Strain BDU141951.</title>
        <authorList>
            <person name="Chandrababunaidu M.M."/>
            <person name="Sen D."/>
            <person name="Tripathy S."/>
        </authorList>
    </citation>
    <scope>NUCLEOTIDE SEQUENCE [LARGE SCALE GENOMIC DNA]</scope>
    <source>
        <strain evidence="1 2">BDU141951</strain>
    </source>
</reference>
<sequence length="360" mass="40835">MNAFPITVPELTLLIALCRADLSPAQVQQITPLVEGNLDWDFLVTIAKTRKLVPLILENLRRYFKAQIPPPLLDSLHDSLQRSMRSNLLLTQSMVELVQYMQRQGLQMVPFKGPILAQVAYSNPTRRYFADLDFLVLETDFAAVSAHLTRIGMVANYLNDPSYYRQSQFAAPQTRLVIDLHYALTPAACFIEVPTPDLLDSLQPVGILGQSILTLSPECHLLALCVDAAKDYWRSLVRLMDIAQLVGQPSLEWPRVLAHAQAWGCQRTLLQSLYLAHRLLDASFPQSVQALIASGITYEVDDDTLVKQVLELKVDLKASLRWHRFNMQALESFSNCARYLYRIGKFTARDRLALNQRIRT</sequence>
<evidence type="ECO:0000313" key="1">
    <source>
        <dbReference type="EMBL" id="MCM1984141.1"/>
    </source>
</evidence>
<dbReference type="AlphaFoldDB" id="A0ABD4T5U0"/>
<keyword evidence="2" id="KW-1185">Reference proteome</keyword>
<dbReference type="EMBL" id="JTHE03000088">
    <property type="protein sequence ID" value="MCM1984141.1"/>
    <property type="molecule type" value="Genomic_DNA"/>
</dbReference>
<organism evidence="1 2">
    <name type="scientific">Lyngbya confervoides BDU141951</name>
    <dbReference type="NCBI Taxonomy" id="1574623"/>
    <lineage>
        <taxon>Bacteria</taxon>
        <taxon>Bacillati</taxon>
        <taxon>Cyanobacteriota</taxon>
        <taxon>Cyanophyceae</taxon>
        <taxon>Oscillatoriophycideae</taxon>
        <taxon>Oscillatoriales</taxon>
        <taxon>Microcoleaceae</taxon>
        <taxon>Lyngbya</taxon>
    </lineage>
</organism>
<dbReference type="RefSeq" id="WP_166275788.1">
    <property type="nucleotide sequence ID" value="NZ_JTHE03000088.1"/>
</dbReference>
<gene>
    <name evidence="1" type="ORF">QQ91_0015055</name>
</gene>